<proteinExistence type="predicted"/>
<reference evidence="2" key="1">
    <citation type="submission" date="2021-01" db="EMBL/GenBank/DDBJ databases">
        <title>Whole genome shotgun sequence of Actinoplanes cyaneus NBRC 14990.</title>
        <authorList>
            <person name="Komaki H."/>
            <person name="Tamura T."/>
        </authorList>
    </citation>
    <scope>NUCLEOTIDE SEQUENCE</scope>
    <source>
        <strain evidence="2">NBRC 14990</strain>
    </source>
</reference>
<dbReference type="AlphaFoldDB" id="A0A919IUP3"/>
<dbReference type="InterPro" id="IPR012312">
    <property type="entry name" value="Hemerythrin-like"/>
</dbReference>
<organism evidence="2 3">
    <name type="scientific">Actinoplanes cyaneus</name>
    <dbReference type="NCBI Taxonomy" id="52696"/>
    <lineage>
        <taxon>Bacteria</taxon>
        <taxon>Bacillati</taxon>
        <taxon>Actinomycetota</taxon>
        <taxon>Actinomycetes</taxon>
        <taxon>Micromonosporales</taxon>
        <taxon>Micromonosporaceae</taxon>
        <taxon>Actinoplanes</taxon>
    </lineage>
</organism>
<dbReference type="PANTHER" id="PTHR38048">
    <property type="entry name" value="EXPRESSED PROTEIN"/>
    <property type="match status" value="1"/>
</dbReference>
<dbReference type="Pfam" id="PF01814">
    <property type="entry name" value="Hemerythrin"/>
    <property type="match status" value="1"/>
</dbReference>
<dbReference type="CDD" id="cd12108">
    <property type="entry name" value="Hr-like"/>
    <property type="match status" value="1"/>
</dbReference>
<evidence type="ECO:0000313" key="3">
    <source>
        <dbReference type="Proteomes" id="UP000619479"/>
    </source>
</evidence>
<dbReference type="InterPro" id="IPR053206">
    <property type="entry name" value="Dimeric_xanthone_biosynth"/>
</dbReference>
<name>A0A919IUP3_9ACTN</name>
<comment type="caution">
    <text evidence="2">The sequence shown here is derived from an EMBL/GenBank/DDBJ whole genome shotgun (WGS) entry which is preliminary data.</text>
</comment>
<accession>A0A919IUP3</accession>
<evidence type="ECO:0000259" key="1">
    <source>
        <dbReference type="Pfam" id="PF01814"/>
    </source>
</evidence>
<protein>
    <recommendedName>
        <fullName evidence="1">Hemerythrin-like domain-containing protein</fullName>
    </recommendedName>
</protein>
<gene>
    <name evidence="2" type="ORF">Acy02nite_92320</name>
</gene>
<dbReference type="EMBL" id="BOMH01000160">
    <property type="protein sequence ID" value="GID71351.1"/>
    <property type="molecule type" value="Genomic_DNA"/>
</dbReference>
<keyword evidence="3" id="KW-1185">Reference proteome</keyword>
<dbReference type="Gene3D" id="1.20.120.520">
    <property type="entry name" value="nmb1532 protein domain like"/>
    <property type="match status" value="1"/>
</dbReference>
<evidence type="ECO:0000313" key="2">
    <source>
        <dbReference type="EMBL" id="GID71351.1"/>
    </source>
</evidence>
<sequence length="230" mass="25640">MAVLLDPNAPADKPQTDEMKVIHKALRREFELLGRVVAAVPAGDLATAATVARHAGLMLGMLHEHHDSEDTYIWPLLHQRDSLDDALIDTVERQHEAIAAAIGRIEPDLRTWSSEAQPAVRDALSARFTALSEALVQHLDLEEERVLPLIHEHLTVAEWKAPQVAAMRNGPKDFTSLMLLAGVVLEGASPAERRWFMREMPPPARLIWRIVGVRMYAAHVRAVRAPLSHE</sequence>
<dbReference type="Proteomes" id="UP000619479">
    <property type="component" value="Unassembled WGS sequence"/>
</dbReference>
<dbReference type="PANTHER" id="PTHR38048:SF2">
    <property type="entry name" value="HEMERYTHRIN-LIKE DOMAIN-CONTAINING PROTEIN"/>
    <property type="match status" value="1"/>
</dbReference>
<feature type="domain" description="Hemerythrin-like" evidence="1">
    <location>
        <begin position="17"/>
        <end position="150"/>
    </location>
</feature>
<dbReference type="RefSeq" id="WP_203756777.1">
    <property type="nucleotide sequence ID" value="NZ_BAAAUC010000133.1"/>
</dbReference>